<keyword evidence="2 4" id="KW-0472">Membrane</keyword>
<dbReference type="Pfam" id="PF07715">
    <property type="entry name" value="Plug"/>
    <property type="match status" value="1"/>
</dbReference>
<name>A0ABZ0W9B7_9BACT</name>
<sequence length="973" mass="109028">MRIVKGIGLLGNIIFQLFLIGCSIGASAQTRDTSDTSSTVDSLILTPTIGIKYAKVSSANNKLILDNVTRNPYISVQQYIKGNAAGTYIQEPTGEPGVAQNVFIHGLSAPLLNKKYLYDQQPAVYVNGLPLLTDNPFAYDIQKYDFNRIGPATNLMTIVDADNIESIEILKNPLELASLGPIASNGAIWITTKKSSSFDLSINSYYGIVAANRVTPINASYENQFRQQFYNKYGTLNDALNYPQYLRDSTNNDYYGAANWTDEYYKTAALYNANFGISAGTDRANYRFFGSMAKNANSADNTSISKYGANFMLNVAPLEWLMVSSMISYNRLERQRNRSIRDRLAEQRYIPDLANPLTPNKDMYSAYLSQFDKRITIDKNANNALEGYLALEASLKGFHYLGKIGFDYNEGLRDVFWPSTLLETNNFTSAYFGYNQRLITNHSLDYSFDFSNDQRLKLGVLQSFNSDIYRYNYAYAYNTPNDFIKSVIVNGDRNAGDYLEPPVVVHYFPSKMRTALFSLGGNATYELSDILSVNALIRRDGSSAMPVTHKWFTGYGAGANWDIKNHLMKERDGFSAFSLNAAWSRLGKTFSDDRYQAGPQYRVDLGWGNEPTIGSYAGIAGLSRPYTTGWVGYDIPWSYVDKLQVGAMIGFMQDRLTIGLDIYNKDDKNGLFPVPVAAEWGYISAYKSGLHVNNKGVDLTVKANLVRSKASDLYWDISWNANYNKNVLKALPGGFDEIVIGDNKLKVGEAADQFWILQNAGIYNNTSEIPAGLTVRGVPVKVGDAKWVDVNSDNTIDNEDKVLKGNYMPKISGGLGTSIALKSFTLDVQLYYALGHKALNYYASKRMDFINSEAVQDINSVKEITYWEKKQDLSIYPVYNVWSNTSPYRSDQDIFLENLSFLKLRSLSLGYDFSKMLRGKAFKRSLLYVTGTNLLTFTKFNGDDPELVNYNGYYRGDGLPLPKSVIVGLKLDF</sequence>
<proteinExistence type="predicted"/>
<dbReference type="PROSITE" id="PS51257">
    <property type="entry name" value="PROKAR_LIPOPROTEIN"/>
    <property type="match status" value="1"/>
</dbReference>
<dbReference type="InterPro" id="IPR036942">
    <property type="entry name" value="Beta-barrel_TonB_sf"/>
</dbReference>
<dbReference type="InterPro" id="IPR012910">
    <property type="entry name" value="Plug_dom"/>
</dbReference>
<feature type="domain" description="TonB-dependent receptor plug" evidence="5">
    <location>
        <begin position="68"/>
        <end position="174"/>
    </location>
</feature>
<dbReference type="SUPFAM" id="SSF56935">
    <property type="entry name" value="Porins"/>
    <property type="match status" value="1"/>
</dbReference>
<gene>
    <name evidence="6" type="ORF">U0035_06830</name>
</gene>
<dbReference type="Gene3D" id="2.40.170.20">
    <property type="entry name" value="TonB-dependent receptor, beta-barrel domain"/>
    <property type="match status" value="1"/>
</dbReference>
<comment type="subcellular location">
    <subcellularLocation>
        <location evidence="1">Cell outer membrane</location>
    </subcellularLocation>
</comment>
<keyword evidence="7" id="KW-1185">Reference proteome</keyword>
<keyword evidence="3" id="KW-0998">Cell outer membrane</keyword>
<reference evidence="6 7" key="1">
    <citation type="submission" date="2023-12" db="EMBL/GenBank/DDBJ databases">
        <title>Genome sequencing and assembly of bacterial species from a model synthetic community.</title>
        <authorList>
            <person name="Hogle S.L."/>
        </authorList>
    </citation>
    <scope>NUCLEOTIDE SEQUENCE [LARGE SCALE GENOMIC DNA]</scope>
    <source>
        <strain evidence="6 7">HAMBI_3031</strain>
    </source>
</reference>
<evidence type="ECO:0000259" key="5">
    <source>
        <dbReference type="Pfam" id="PF07715"/>
    </source>
</evidence>
<protein>
    <submittedName>
        <fullName evidence="6">TonB-dependent receptor plug domain-containing protein</fullName>
    </submittedName>
</protein>
<evidence type="ECO:0000313" key="6">
    <source>
        <dbReference type="EMBL" id="WQD39862.1"/>
    </source>
</evidence>
<organism evidence="6 7">
    <name type="scientific">Niabella yanshanensis</name>
    <dbReference type="NCBI Taxonomy" id="577386"/>
    <lineage>
        <taxon>Bacteria</taxon>
        <taxon>Pseudomonadati</taxon>
        <taxon>Bacteroidota</taxon>
        <taxon>Chitinophagia</taxon>
        <taxon>Chitinophagales</taxon>
        <taxon>Chitinophagaceae</taxon>
        <taxon>Niabella</taxon>
    </lineage>
</organism>
<dbReference type="InterPro" id="IPR037066">
    <property type="entry name" value="Plug_dom_sf"/>
</dbReference>
<evidence type="ECO:0000256" key="2">
    <source>
        <dbReference type="ARBA" id="ARBA00023136"/>
    </source>
</evidence>
<accession>A0ABZ0W9B7</accession>
<evidence type="ECO:0000256" key="3">
    <source>
        <dbReference type="ARBA" id="ARBA00023237"/>
    </source>
</evidence>
<evidence type="ECO:0000256" key="1">
    <source>
        <dbReference type="ARBA" id="ARBA00004442"/>
    </source>
</evidence>
<dbReference type="Proteomes" id="UP001325680">
    <property type="component" value="Chromosome"/>
</dbReference>
<dbReference type="RefSeq" id="WP_114789265.1">
    <property type="nucleotide sequence ID" value="NZ_CP139960.1"/>
</dbReference>
<keyword evidence="4" id="KW-1133">Transmembrane helix</keyword>
<evidence type="ECO:0000256" key="4">
    <source>
        <dbReference type="SAM" id="Phobius"/>
    </source>
</evidence>
<keyword evidence="6" id="KW-0675">Receptor</keyword>
<keyword evidence="4" id="KW-0812">Transmembrane</keyword>
<evidence type="ECO:0000313" key="7">
    <source>
        <dbReference type="Proteomes" id="UP001325680"/>
    </source>
</evidence>
<dbReference type="Gene3D" id="2.170.130.10">
    <property type="entry name" value="TonB-dependent receptor, plug domain"/>
    <property type="match status" value="1"/>
</dbReference>
<dbReference type="EMBL" id="CP139960">
    <property type="protein sequence ID" value="WQD39862.1"/>
    <property type="molecule type" value="Genomic_DNA"/>
</dbReference>
<feature type="transmembrane region" description="Helical" evidence="4">
    <location>
        <begin position="7"/>
        <end position="28"/>
    </location>
</feature>